<dbReference type="SMART" id="SM00222">
    <property type="entry name" value="Sec7"/>
    <property type="match status" value="1"/>
</dbReference>
<dbReference type="EMBL" id="JABWAD010000007">
    <property type="protein sequence ID" value="KAF6072240.1"/>
    <property type="molecule type" value="Genomic_DNA"/>
</dbReference>
<dbReference type="InterPro" id="IPR023394">
    <property type="entry name" value="Sec7_C_sf"/>
</dbReference>
<dbReference type="SMART" id="SM01233">
    <property type="entry name" value="HABP4_PAI-RBP1"/>
    <property type="match status" value="1"/>
</dbReference>
<dbReference type="Gene3D" id="1.10.1000.11">
    <property type="entry name" value="Arf Nucleotide-binding Site Opener,domain 2"/>
    <property type="match status" value="1"/>
</dbReference>
<dbReference type="Pfam" id="PF20252">
    <property type="entry name" value="BIG2_C"/>
    <property type="match status" value="1"/>
</dbReference>
<dbReference type="InterPro" id="IPR019084">
    <property type="entry name" value="STM1-like_N"/>
</dbReference>
<comment type="subcellular location">
    <subcellularLocation>
        <location evidence="1">Cytoplasm</location>
    </subcellularLocation>
</comment>
<evidence type="ECO:0000313" key="5">
    <source>
        <dbReference type="EMBL" id="KAF6072240.1"/>
    </source>
</evidence>
<evidence type="ECO:0000256" key="2">
    <source>
        <dbReference type="ARBA" id="ARBA00022490"/>
    </source>
</evidence>
<feature type="compositionally biased region" description="Polar residues" evidence="3">
    <location>
        <begin position="673"/>
        <end position="698"/>
    </location>
</feature>
<feature type="region of interest" description="Disordered" evidence="3">
    <location>
        <begin position="657"/>
        <end position="701"/>
    </location>
</feature>
<feature type="compositionally biased region" description="Low complexity" evidence="3">
    <location>
        <begin position="657"/>
        <end position="672"/>
    </location>
</feature>
<dbReference type="Gene3D" id="6.10.140.1040">
    <property type="match status" value="1"/>
</dbReference>
<evidence type="ECO:0000256" key="3">
    <source>
        <dbReference type="SAM" id="MobiDB-lite"/>
    </source>
</evidence>
<dbReference type="Pfam" id="PF09598">
    <property type="entry name" value="Stm1_N"/>
    <property type="match status" value="1"/>
</dbReference>
<dbReference type="InterPro" id="IPR032691">
    <property type="entry name" value="Mon2/Sec7/BIG1-like_HUS"/>
</dbReference>
<feature type="region of interest" description="Disordered" evidence="3">
    <location>
        <begin position="1932"/>
        <end position="1983"/>
    </location>
</feature>
<dbReference type="InterPro" id="IPR000904">
    <property type="entry name" value="Sec7_dom"/>
</dbReference>
<dbReference type="InterPro" id="IPR006861">
    <property type="entry name" value="HABP4_PAIRBP1-bd"/>
</dbReference>
<accession>A0A8H6F5K4</accession>
<dbReference type="Proteomes" id="UP000536275">
    <property type="component" value="Unassembled WGS sequence"/>
</dbReference>
<organism evidence="5 6">
    <name type="scientific">Candida albicans</name>
    <name type="common">Yeast</name>
    <dbReference type="NCBI Taxonomy" id="5476"/>
    <lineage>
        <taxon>Eukaryota</taxon>
        <taxon>Fungi</taxon>
        <taxon>Dikarya</taxon>
        <taxon>Ascomycota</taxon>
        <taxon>Saccharomycotina</taxon>
        <taxon>Pichiomycetes</taxon>
        <taxon>Debaryomycetaceae</taxon>
        <taxon>Candida/Lodderomyces clade</taxon>
        <taxon>Candida</taxon>
    </lineage>
</organism>
<dbReference type="GO" id="GO:0003676">
    <property type="term" value="F:nucleic acid binding"/>
    <property type="evidence" value="ECO:0007669"/>
    <property type="project" value="UniProtKB-ARBA"/>
</dbReference>
<feature type="region of interest" description="Disordered" evidence="3">
    <location>
        <begin position="1"/>
        <end position="127"/>
    </location>
</feature>
<protein>
    <submittedName>
        <fullName evidence="5">Guanine nucleotide exchange factor in Golgi transport N-terminal family protein</fullName>
    </submittedName>
</protein>
<dbReference type="GO" id="GO:0005794">
    <property type="term" value="C:Golgi apparatus"/>
    <property type="evidence" value="ECO:0007669"/>
    <property type="project" value="UniProtKB-ARBA"/>
</dbReference>
<feature type="region of interest" description="Disordered" evidence="3">
    <location>
        <begin position="1734"/>
        <end position="1861"/>
    </location>
</feature>
<dbReference type="Pfam" id="PF12783">
    <property type="entry name" value="Sec7-like_HUS"/>
    <property type="match status" value="1"/>
</dbReference>
<feature type="region of interest" description="Disordered" evidence="3">
    <location>
        <begin position="1877"/>
        <end position="1898"/>
    </location>
</feature>
<dbReference type="FunFam" id="1.10.220.20:FF:000002">
    <property type="entry name" value="Brefeldin A-inhibited guanine nucleotide-exchange protein 1"/>
    <property type="match status" value="1"/>
</dbReference>
<feature type="compositionally biased region" description="Polar residues" evidence="3">
    <location>
        <begin position="114"/>
        <end position="127"/>
    </location>
</feature>
<dbReference type="PANTHER" id="PTHR10663:SF375">
    <property type="entry name" value="LD29171P"/>
    <property type="match status" value="1"/>
</dbReference>
<feature type="compositionally biased region" description="Polar residues" evidence="3">
    <location>
        <begin position="10"/>
        <end position="20"/>
    </location>
</feature>
<dbReference type="Pfam" id="PF09324">
    <property type="entry name" value="Sec7-like_HDS"/>
    <property type="match status" value="1"/>
</dbReference>
<dbReference type="InterPro" id="IPR015403">
    <property type="entry name" value="Mon2/Sec7/BIG1-like_HDS"/>
</dbReference>
<reference evidence="5 6" key="1">
    <citation type="submission" date="2020-03" db="EMBL/GenBank/DDBJ databases">
        <title>FDA dAtabase for Regulatory Grade micrObial Sequences (FDA-ARGOS): Supporting development and validation of Infectious Disease Dx tests.</title>
        <authorList>
            <person name="Campos J."/>
            <person name="Goldberg B."/>
            <person name="Tallon L."/>
            <person name="Sadzewicz L."/>
            <person name="Vavikolanu K."/>
            <person name="Mehta A."/>
            <person name="Aluvathingal J."/>
            <person name="Nadendla S."/>
            <person name="Nandy P."/>
            <person name="Geyer C."/>
            <person name="Yan Y."/>
            <person name="Sichtig H."/>
        </authorList>
    </citation>
    <scope>NUCLEOTIDE SEQUENCE [LARGE SCALE GENOMIC DNA]</scope>
    <source>
        <strain evidence="5 6">FDAARGOS_656</strain>
    </source>
</reference>
<dbReference type="PANTHER" id="PTHR10663">
    <property type="entry name" value="GUANYL-NUCLEOTIDE EXCHANGE FACTOR"/>
    <property type="match status" value="1"/>
</dbReference>
<gene>
    <name evidence="5" type="ORF">FOB64_000291</name>
</gene>
<dbReference type="GO" id="GO:0005085">
    <property type="term" value="F:guanyl-nucleotide exchange factor activity"/>
    <property type="evidence" value="ECO:0007669"/>
    <property type="project" value="InterPro"/>
</dbReference>
<sequence>MSEQEEETASKSQEIETPSESIEKNGQKENTTTDNTSNGNKKSDDSLQPATEEELHQPENVVQETTNIEYVVEDTVPTSDDTDSPKNTENNKPNTETDNAFNANIEGTPRTEDVSVQSTPRANHNRQSSILSISSNATVDNAQIFKKTFDIILTSKEAKKDDSFKNLIQTALDSLNDPESKNPQIIFNALKACCDTSSTNLKSKAIDLFAKLFDYAQFDDYSEQVKLTDDSVSVISACFEGEGTDPELEVQVVRALMHSILLMPCHGASLLQAVRQIYNVFIFSLTARNQAVAQGILTQVIGTIFQRVEESVKNKSKRNSTPRLTSSSSDDNLEIQASDETENQEKLTLKRLENLNDVINDNDRLNEANFATETDEDLAVKDAFLVFRAMCKLSIKSLDSATIDMKSHSVRSKLLSLHIVHTILKDHIDIFLSHDVIILSSNTNEHVRMVNAVRQYINLALSKNAASALAPVFELSLEIFWLIISNLRAEFKREIPVFWDEIYFPVAEMKTSSAHQKRYLLSIIERLCNDSRCIIEFYLNYDCDSNMPNICEKLIDYLTKLSLQRVEVTPQQKYAYRENRRNGISVYDINKISNLTSKTMSSRPPEPEIYSQFPLEYALKMTSIGCAVAFLRSLYSWAQRGLTNANSKQFTIDNNNKSLSSLRNRSDSTNTSISASRNHSFVNGDSLTDSDNPQQFENQKQRKKAFLEGVRQFNQKAKKGLRYFIDNGFIAADDPKDIAKFLLTTDGLDKATIGEYLGEGDEKNIAIMHAFVDEMEFEETGFVDAMRRFLQSFRLPGEAQKIDRFMLKFAERYVLGNPEVFSNADAAYILEFLEKIYDEIQNNEIKLQSEQHAALLAGDLSIPASGQSIGFFGGRDVTREAYIHASKEMSTKTEKLMRNLGKKSKSDDSEGVFYAASNVLHVKSIFDTLWMSILAALTPPFKEYDEEDVSRTCLEGIKLSIRIACMFDLNYAKTSFISALVQFQNLHNYEEMKQKNIDSIYIMLELAVSEGDHLGRDAWIQILTSISQLERLQLIAQGVDQDSIPDVTIAKLVTRNSLETSRTSAASKFHNQQLSPEVASLLTKTELEVAIDKVFTNSANLSGESIVQFVRALSEVAQEEIDSSGQSTNPRTYSLQKVVDICYYNMSRIRLEWSQLWAAMGETFNAVGCHTNPAISFFALDSLRQLSMRFLEIEELAHFKFQKEFLKPFEYIILHNDSLEVKDMVLECINNMILARADKIKSGWKTIFGVCTAAAKENKESIVMKAYKMANWINKEYVEEVRLQDSFSDLVVCFTVMAKNEKFQRVSLLSLDVLSRLIHEIAQYTVLNTGEDINQLIGGQITTLTYLFDVLMKYGQYFDFEFWKIICENLLFPIFHVLSNHWEIGLDDINDQLSVWLSTTLIQALKSMMTLFTHYFDALNSFLDGYLELIISCICQENDTIARIGRECLISLLIDNAQNFNNEHWGKVSDALSNLFELTTAKELFTSDPLRNRTVKDSEGSSSDIGGEDVEHTESKNSIIDDAEERLKKSKDKSSIVVKSVLQLLLIQSLSELFESDDFYENVPYDYLFKMAKLLFKSYNFAKKFNDDYDLRVRLWNAGVIERLPNLLKQESSSAAVFINITFRMYCDDDKASPANKQSLLDYLVPLCNTIVERYSELDETNQQRNISTWKPVIVEIYEGYVELDDDDFTKHCPALYHLTLKLFSKSMSSELRLAMKAFLTRNLYDLLGNDVEEDAAPSAPSREVVKKNTSSKKSDAAPASADPAKAKKKKSPTGNEAALKNKNFNKDVAPPQSTATKHSKKPFDRHSRTGKTDSKKKLQQGWGQSDKRELEGEVEGTEDAEAELEAEAEENDESANAIPKKSLQEYLAELELSKQELEGSKKLRQANEGAEQKWTAEEKIEKQQEVFFASTHTKKAKSKAQKEKVFLDIDANFGDEQPQTTRGGFRGGKRGGARGGSRGGAKRGGARGAAKPEVNDKNFPSL</sequence>
<feature type="compositionally biased region" description="Low complexity" evidence="3">
    <location>
        <begin position="73"/>
        <end position="97"/>
    </location>
</feature>
<dbReference type="SUPFAM" id="SSF48425">
    <property type="entry name" value="Sec7 domain"/>
    <property type="match status" value="1"/>
</dbReference>
<evidence type="ECO:0000313" key="6">
    <source>
        <dbReference type="Proteomes" id="UP000536275"/>
    </source>
</evidence>
<dbReference type="GO" id="GO:0032012">
    <property type="term" value="P:regulation of ARF protein signal transduction"/>
    <property type="evidence" value="ECO:0007669"/>
    <property type="project" value="InterPro"/>
</dbReference>
<proteinExistence type="predicted"/>
<dbReference type="InterPro" id="IPR035999">
    <property type="entry name" value="Sec7_dom_sf"/>
</dbReference>
<name>A0A8H6F5K4_CANAX</name>
<feature type="compositionally biased region" description="Polar residues" evidence="3">
    <location>
        <begin position="28"/>
        <end position="40"/>
    </location>
</feature>
<feature type="compositionally biased region" description="Polar residues" evidence="3">
    <location>
        <begin position="321"/>
        <end position="330"/>
    </location>
</feature>
<feature type="compositionally biased region" description="Acidic residues" evidence="3">
    <location>
        <begin position="331"/>
        <end position="342"/>
    </location>
</feature>
<dbReference type="SUPFAM" id="SSF48371">
    <property type="entry name" value="ARM repeat"/>
    <property type="match status" value="1"/>
</dbReference>
<dbReference type="InterPro" id="IPR016024">
    <property type="entry name" value="ARM-type_fold"/>
</dbReference>
<keyword evidence="2" id="KW-0963">Cytoplasm</keyword>
<comment type="caution">
    <text evidence="5">The sequence shown here is derived from an EMBL/GenBank/DDBJ whole genome shotgun (WGS) entry which is preliminary data.</text>
</comment>
<dbReference type="PROSITE" id="PS50190">
    <property type="entry name" value="SEC7"/>
    <property type="match status" value="1"/>
</dbReference>
<dbReference type="InterPro" id="IPR046455">
    <property type="entry name" value="Sec7/BIG1-like_C"/>
</dbReference>
<feature type="compositionally biased region" description="Basic and acidic residues" evidence="3">
    <location>
        <begin position="1802"/>
        <end position="1817"/>
    </location>
</feature>
<dbReference type="Pfam" id="PF01369">
    <property type="entry name" value="Sec7"/>
    <property type="match status" value="1"/>
</dbReference>
<feature type="region of interest" description="Disordered" evidence="3">
    <location>
        <begin position="315"/>
        <end position="342"/>
    </location>
</feature>
<feature type="region of interest" description="Disordered" evidence="3">
    <location>
        <begin position="1492"/>
        <end position="1513"/>
    </location>
</feature>
<dbReference type="CDD" id="cd00171">
    <property type="entry name" value="Sec7"/>
    <property type="match status" value="1"/>
</dbReference>
<feature type="domain" description="SEC7" evidence="4">
    <location>
        <begin position="695"/>
        <end position="892"/>
    </location>
</feature>
<evidence type="ECO:0000259" key="4">
    <source>
        <dbReference type="PROSITE" id="PS50190"/>
    </source>
</evidence>
<evidence type="ECO:0000256" key="1">
    <source>
        <dbReference type="ARBA" id="ARBA00004496"/>
    </source>
</evidence>
<feature type="compositionally biased region" description="Acidic residues" evidence="3">
    <location>
        <begin position="1833"/>
        <end position="1854"/>
    </location>
</feature>
<dbReference type="Gene3D" id="1.10.220.20">
    <property type="match status" value="1"/>
</dbReference>